<dbReference type="Proteomes" id="UP000316562">
    <property type="component" value="Unassembled WGS sequence"/>
</dbReference>
<sequence>MQKMSVIVSNDAFDAILTPFDFIHLGTAIYDEINVLFVGFAARLMTREGIKTAEEYLIHKNMLDELKKGLERIGLPDNLYSIIKELKRTEGMNFYICSNAAAKFSITAEMLLPEIDGIVGAAWFLIEKANKSEIFMQF</sequence>
<organism evidence="1 2">
    <name type="scientific">Acididesulfobacter guangdongensis</name>
    <dbReference type="NCBI Taxonomy" id="2597225"/>
    <lineage>
        <taxon>Bacteria</taxon>
        <taxon>Deltaproteobacteria</taxon>
        <taxon>Candidatus Acidulodesulfobacterales</taxon>
        <taxon>Candidatus Acididesulfobacter</taxon>
    </lineage>
</organism>
<name>A0A519BEQ7_ACIG2</name>
<proteinExistence type="predicted"/>
<dbReference type="EMBL" id="SGBC01000004">
    <property type="protein sequence ID" value="RZD15752.1"/>
    <property type="molecule type" value="Genomic_DNA"/>
</dbReference>
<protein>
    <submittedName>
        <fullName evidence="1">Uncharacterized protein</fullName>
    </submittedName>
</protein>
<dbReference type="AlphaFoldDB" id="A0A519BEQ7"/>
<dbReference type="SUPFAM" id="SSF75169">
    <property type="entry name" value="DsrEFH-like"/>
    <property type="match status" value="1"/>
</dbReference>
<evidence type="ECO:0000313" key="2">
    <source>
        <dbReference type="Proteomes" id="UP000316562"/>
    </source>
</evidence>
<evidence type="ECO:0000313" key="1">
    <source>
        <dbReference type="EMBL" id="RZD15752.1"/>
    </source>
</evidence>
<dbReference type="InterPro" id="IPR027396">
    <property type="entry name" value="DsrEFH-like"/>
</dbReference>
<dbReference type="Gene3D" id="3.40.1260.10">
    <property type="entry name" value="DsrEFH-like"/>
    <property type="match status" value="1"/>
</dbReference>
<accession>A0A519BEQ7</accession>
<comment type="caution">
    <text evidence="1">The sequence shown here is derived from an EMBL/GenBank/DDBJ whole genome shotgun (WGS) entry which is preliminary data.</text>
</comment>
<gene>
    <name evidence="1" type="ORF">EVJ46_09540</name>
</gene>
<reference evidence="1 2" key="1">
    <citation type="journal article" date="2019" name="ISME J.">
        <title>Insights into ecological role of a new deltaproteobacterial order Candidatus Acidulodesulfobacterales by metagenomics and metatranscriptomics.</title>
        <authorList>
            <person name="Tan S."/>
            <person name="Liu J."/>
            <person name="Fang Y."/>
            <person name="Hedlund B.P."/>
            <person name="Lian Z.H."/>
            <person name="Huang L.Y."/>
            <person name="Li J.T."/>
            <person name="Huang L.N."/>
            <person name="Li W.J."/>
            <person name="Jiang H.C."/>
            <person name="Dong H.L."/>
            <person name="Shu W.S."/>
        </authorList>
    </citation>
    <scope>NUCLEOTIDE SEQUENCE [LARGE SCALE GENOMIC DNA]</scope>
    <source>
        <strain evidence="1">AP2</strain>
    </source>
</reference>